<comment type="caution">
    <text evidence="1">The sequence shown here is derived from an EMBL/GenBank/DDBJ whole genome shotgun (WGS) entry which is preliminary data.</text>
</comment>
<dbReference type="EMBL" id="CM037161">
    <property type="protein sequence ID" value="KAH7854137.1"/>
    <property type="molecule type" value="Genomic_DNA"/>
</dbReference>
<protein>
    <submittedName>
        <fullName evidence="1">Uncharacterized protein</fullName>
    </submittedName>
</protein>
<dbReference type="Proteomes" id="UP000828048">
    <property type="component" value="Chromosome 11"/>
</dbReference>
<reference evidence="1 2" key="1">
    <citation type="journal article" date="2021" name="Hortic Res">
        <title>High-quality reference genome and annotation aids understanding of berry development for evergreen blueberry (Vaccinium darrowii).</title>
        <authorList>
            <person name="Yu J."/>
            <person name="Hulse-Kemp A.M."/>
            <person name="Babiker E."/>
            <person name="Staton M."/>
        </authorList>
    </citation>
    <scope>NUCLEOTIDE SEQUENCE [LARGE SCALE GENOMIC DNA]</scope>
    <source>
        <strain evidence="2">cv. NJ 8807/NJ 8810</strain>
        <tissue evidence="1">Young leaf</tissue>
    </source>
</reference>
<organism evidence="1 2">
    <name type="scientific">Vaccinium darrowii</name>
    <dbReference type="NCBI Taxonomy" id="229202"/>
    <lineage>
        <taxon>Eukaryota</taxon>
        <taxon>Viridiplantae</taxon>
        <taxon>Streptophyta</taxon>
        <taxon>Embryophyta</taxon>
        <taxon>Tracheophyta</taxon>
        <taxon>Spermatophyta</taxon>
        <taxon>Magnoliopsida</taxon>
        <taxon>eudicotyledons</taxon>
        <taxon>Gunneridae</taxon>
        <taxon>Pentapetalae</taxon>
        <taxon>asterids</taxon>
        <taxon>Ericales</taxon>
        <taxon>Ericaceae</taxon>
        <taxon>Vaccinioideae</taxon>
        <taxon>Vaccinieae</taxon>
        <taxon>Vaccinium</taxon>
    </lineage>
</organism>
<accession>A0ACB7YKF9</accession>
<name>A0ACB7YKF9_9ERIC</name>
<proteinExistence type="predicted"/>
<evidence type="ECO:0000313" key="2">
    <source>
        <dbReference type="Proteomes" id="UP000828048"/>
    </source>
</evidence>
<keyword evidence="2" id="KW-1185">Reference proteome</keyword>
<evidence type="ECO:0000313" key="1">
    <source>
        <dbReference type="EMBL" id="KAH7854137.1"/>
    </source>
</evidence>
<gene>
    <name evidence="1" type="ORF">Vadar_010536</name>
</gene>
<sequence>MDTTRGKWEREKGWKGDLDLDTGIEEIQFGFLISLSSSVLKAAHVSLELVLLVSAKDQCSCRFLGAFAAAATGDNAGFDVKLIDVNRTCKVTKGGQVVKYTAMLACGNYHGIVGFAKAKGPAVPIALQKAYEKCFQNLHYVERHEEHTIAHAVQTSYKKTKVYLWPAPTTTGMKAGRTVQTILHLAGFKNVKSKVVGSRNPHNTVKALFKALNAIETPKDVQEKFGRTVVESYLLGKKESKSLRNKEVFFASVVPALDSDFKKDDIPSLIASSTVGFPVPWHHRHRSQDQQTQTVNQSSKQATKSCPQQSLISSPASYQSIADYIYSLDWLPAPLFAPRNILHFINLFQDRSIIHGVATPTKSINFILSGLPCSRGETIDRKILNVGEELWKETIPLQMGSRLYQLEGLKSNTSYEVKISYPASIPSRFSLLLTRGKSSLVQNWKRKLLNTEKLIFKTDNLELSSDEGEMCVLVTVEPEGVVAMPNVEERKEVIFNIVCDDLLLFIPQYAWWVVILVVLCLGLAAVIPHFLPSYFIRTERSPQSAGRITSKDS</sequence>